<dbReference type="NCBIfam" id="TIGR03631">
    <property type="entry name" value="uS13_bact"/>
    <property type="match status" value="1"/>
</dbReference>
<dbReference type="InterPro" id="IPR019980">
    <property type="entry name" value="Ribosomal_uS13_bac-type"/>
</dbReference>
<keyword evidence="4" id="KW-0694">RNA-binding</keyword>
<dbReference type="FunFam" id="4.10.910.10:FF:000001">
    <property type="entry name" value="30S ribosomal protein S13"/>
    <property type="match status" value="1"/>
</dbReference>
<keyword evidence="6" id="KW-0687">Ribonucleoprotein</keyword>
<dbReference type="InterPro" id="IPR018269">
    <property type="entry name" value="Ribosomal_uS13_CS"/>
</dbReference>
<reference evidence="7 8" key="1">
    <citation type="submission" date="2016-10" db="EMBL/GenBank/DDBJ databases">
        <authorList>
            <person name="Cai Z."/>
        </authorList>
    </citation>
    <scope>NUCLEOTIDE SEQUENCE [LARGE SCALE GENOMIC DNA]</scope>
</reference>
<proteinExistence type="inferred from homology"/>
<dbReference type="Gene3D" id="4.10.910.10">
    <property type="entry name" value="30s ribosomal protein s13, domain 2"/>
    <property type="match status" value="1"/>
</dbReference>
<dbReference type="AlphaFoldDB" id="A0A383WQ14"/>
<comment type="similarity">
    <text evidence="1">Belongs to the universal ribosomal protein uS13 family.</text>
</comment>
<dbReference type="Pfam" id="PF00416">
    <property type="entry name" value="Ribosomal_S13"/>
    <property type="match status" value="1"/>
</dbReference>
<dbReference type="InterPro" id="IPR027437">
    <property type="entry name" value="Rbsml_uS13_C"/>
</dbReference>
<organism evidence="7 8">
    <name type="scientific">Tetradesmus obliquus</name>
    <name type="common">Green alga</name>
    <name type="synonym">Acutodesmus obliquus</name>
    <dbReference type="NCBI Taxonomy" id="3088"/>
    <lineage>
        <taxon>Eukaryota</taxon>
        <taxon>Viridiplantae</taxon>
        <taxon>Chlorophyta</taxon>
        <taxon>core chlorophytes</taxon>
        <taxon>Chlorophyceae</taxon>
        <taxon>CS clade</taxon>
        <taxon>Sphaeropleales</taxon>
        <taxon>Scenedesmaceae</taxon>
        <taxon>Tetradesmus</taxon>
    </lineage>
</organism>
<evidence type="ECO:0000313" key="7">
    <source>
        <dbReference type="EMBL" id="SZX78806.1"/>
    </source>
</evidence>
<evidence type="ECO:0000256" key="4">
    <source>
        <dbReference type="ARBA" id="ARBA00022884"/>
    </source>
</evidence>
<dbReference type="GO" id="GO:0015935">
    <property type="term" value="C:small ribosomal subunit"/>
    <property type="evidence" value="ECO:0007669"/>
    <property type="project" value="TreeGrafter"/>
</dbReference>
<dbReference type="FunFam" id="1.10.8.50:FF:000001">
    <property type="entry name" value="30S ribosomal protein S13"/>
    <property type="match status" value="1"/>
</dbReference>
<name>A0A383WQ14_TETOB</name>
<keyword evidence="3" id="KW-0699">rRNA-binding</keyword>
<dbReference type="HAMAP" id="MF_01315">
    <property type="entry name" value="Ribosomal_uS13"/>
    <property type="match status" value="1"/>
</dbReference>
<dbReference type="Gene3D" id="1.10.8.50">
    <property type="match status" value="1"/>
</dbReference>
<dbReference type="OrthoDB" id="525520at2759"/>
<dbReference type="PANTHER" id="PTHR10871:SF1">
    <property type="entry name" value="SMALL RIBOSOMAL SUBUNIT PROTEIN US13M"/>
    <property type="match status" value="1"/>
</dbReference>
<evidence type="ECO:0000256" key="1">
    <source>
        <dbReference type="ARBA" id="ARBA00008080"/>
    </source>
</evidence>
<sequence length="160" mass="18186">MAMFSTMQSLNTRASFGRAMPAVRPVQVAVPRSRMPLKVQNLRVNNVEIPNSKKVEISLQYIYGIGSTTAKAILRDTGVENKRCYELNEEEINKIREEVGKYTTEADLRRIVAQNIKRLKDIGCYRGRRHIMGLPVRGQRTKTNARTRKGKPKTVAGKKK</sequence>
<dbReference type="PROSITE" id="PS50159">
    <property type="entry name" value="RIBOSOMAL_S13_2"/>
    <property type="match status" value="1"/>
</dbReference>
<dbReference type="GO" id="GO:0005739">
    <property type="term" value="C:mitochondrion"/>
    <property type="evidence" value="ECO:0007669"/>
    <property type="project" value="TreeGrafter"/>
</dbReference>
<evidence type="ECO:0000313" key="8">
    <source>
        <dbReference type="Proteomes" id="UP000256970"/>
    </source>
</evidence>
<dbReference type="InterPro" id="IPR001892">
    <property type="entry name" value="Ribosomal_uS13"/>
</dbReference>
<dbReference type="STRING" id="3088.A0A383WQ14"/>
<dbReference type="PANTHER" id="PTHR10871">
    <property type="entry name" value="30S RIBOSOMAL PROTEIN S13/40S RIBOSOMAL PROTEIN S18"/>
    <property type="match status" value="1"/>
</dbReference>
<evidence type="ECO:0000256" key="3">
    <source>
        <dbReference type="ARBA" id="ARBA00022730"/>
    </source>
</evidence>
<dbReference type="InterPro" id="IPR010979">
    <property type="entry name" value="Ribosomal_uS13-like_H2TH"/>
</dbReference>
<dbReference type="PROSITE" id="PS00646">
    <property type="entry name" value="RIBOSOMAL_S13_1"/>
    <property type="match status" value="1"/>
</dbReference>
<dbReference type="GO" id="GO:0006412">
    <property type="term" value="P:translation"/>
    <property type="evidence" value="ECO:0007669"/>
    <property type="project" value="InterPro"/>
</dbReference>
<dbReference type="GO" id="GO:0019843">
    <property type="term" value="F:rRNA binding"/>
    <property type="evidence" value="ECO:0007669"/>
    <property type="project" value="UniProtKB-KW"/>
</dbReference>
<evidence type="ECO:0000256" key="5">
    <source>
        <dbReference type="ARBA" id="ARBA00022980"/>
    </source>
</evidence>
<dbReference type="Proteomes" id="UP000256970">
    <property type="component" value="Unassembled WGS sequence"/>
</dbReference>
<keyword evidence="8" id="KW-1185">Reference proteome</keyword>
<evidence type="ECO:0000256" key="2">
    <source>
        <dbReference type="ARBA" id="ARBA00011458"/>
    </source>
</evidence>
<accession>A0A383WQ14</accession>
<dbReference type="SUPFAM" id="SSF46946">
    <property type="entry name" value="S13-like H2TH domain"/>
    <property type="match status" value="1"/>
</dbReference>
<dbReference type="EMBL" id="FNXT01001340">
    <property type="protein sequence ID" value="SZX78806.1"/>
    <property type="molecule type" value="Genomic_DNA"/>
</dbReference>
<comment type="subunit">
    <text evidence="2">Part of the 30S ribosomal subunit.</text>
</comment>
<dbReference type="GO" id="GO:0003735">
    <property type="term" value="F:structural constituent of ribosome"/>
    <property type="evidence" value="ECO:0007669"/>
    <property type="project" value="InterPro"/>
</dbReference>
<evidence type="ECO:0000256" key="6">
    <source>
        <dbReference type="ARBA" id="ARBA00023274"/>
    </source>
</evidence>
<gene>
    <name evidence="7" type="ORF">BQ4739_LOCUS19112</name>
</gene>
<protein>
    <submittedName>
        <fullName evidence="7">Uncharacterized protein</fullName>
    </submittedName>
</protein>
<keyword evidence="5" id="KW-0689">Ribosomal protein</keyword>